<evidence type="ECO:0000256" key="3">
    <source>
        <dbReference type="SAM" id="SignalP"/>
    </source>
</evidence>
<dbReference type="InterPro" id="IPR047215">
    <property type="entry name" value="Galactose_mutarotase-like"/>
</dbReference>
<evidence type="ECO:0000313" key="4">
    <source>
        <dbReference type="EMBL" id="MBW4331239.1"/>
    </source>
</evidence>
<proteinExistence type="inferred from homology"/>
<feature type="signal peptide" evidence="3">
    <location>
        <begin position="1"/>
        <end position="26"/>
    </location>
</feature>
<organism evidence="4 5">
    <name type="scientific">Stakelama flava</name>
    <dbReference type="NCBI Taxonomy" id="2860338"/>
    <lineage>
        <taxon>Bacteria</taxon>
        <taxon>Pseudomonadati</taxon>
        <taxon>Pseudomonadota</taxon>
        <taxon>Alphaproteobacteria</taxon>
        <taxon>Sphingomonadales</taxon>
        <taxon>Sphingomonadaceae</taxon>
        <taxon>Stakelama</taxon>
    </lineage>
</organism>
<dbReference type="PANTHER" id="PTHR10091">
    <property type="entry name" value="ALDOSE-1-EPIMERASE"/>
    <property type="match status" value="1"/>
</dbReference>
<evidence type="ECO:0000256" key="2">
    <source>
        <dbReference type="PIRNR" id="PIRNR005096"/>
    </source>
</evidence>
<dbReference type="CDD" id="cd09019">
    <property type="entry name" value="galactose_mutarotase_like"/>
    <property type="match status" value="1"/>
</dbReference>
<comment type="catalytic activity">
    <reaction evidence="2">
        <text>alpha-D-glucose = beta-D-glucose</text>
        <dbReference type="Rhea" id="RHEA:10264"/>
        <dbReference type="ChEBI" id="CHEBI:15903"/>
        <dbReference type="ChEBI" id="CHEBI:17925"/>
        <dbReference type="EC" id="5.1.3.3"/>
    </reaction>
</comment>
<keyword evidence="2" id="KW-0119">Carbohydrate metabolism</keyword>
<dbReference type="EC" id="5.1.3.3" evidence="2"/>
<dbReference type="InterPro" id="IPR008183">
    <property type="entry name" value="Aldose_1/G6P_1-epimerase"/>
</dbReference>
<feature type="chain" id="PRO_5046308195" description="Aldose 1-epimerase" evidence="3">
    <location>
        <begin position="27"/>
        <end position="382"/>
    </location>
</feature>
<keyword evidence="3" id="KW-0732">Signal</keyword>
<accession>A0ABS6XM04</accession>
<dbReference type="RefSeq" id="WP_219238347.1">
    <property type="nucleotide sequence ID" value="NZ_JAHWZX010000008.1"/>
</dbReference>
<comment type="similarity">
    <text evidence="1 2">Belongs to the aldose epimerase family.</text>
</comment>
<reference evidence="4 5" key="1">
    <citation type="submission" date="2021-07" db="EMBL/GenBank/DDBJ databases">
        <title>Stakelama flava sp. nov., a novel endophytic bacterium isolated from branch of Kandelia candel.</title>
        <authorList>
            <person name="Tuo L."/>
        </authorList>
    </citation>
    <scope>NUCLEOTIDE SEQUENCE [LARGE SCALE GENOMIC DNA]</scope>
    <source>
        <strain evidence="4 5">CBK3Z-3</strain>
    </source>
</reference>
<dbReference type="Proteomes" id="UP001197214">
    <property type="component" value="Unassembled WGS sequence"/>
</dbReference>
<dbReference type="NCBIfam" id="NF008277">
    <property type="entry name" value="PRK11055.1"/>
    <property type="match status" value="1"/>
</dbReference>
<sequence length="382" mass="41299">MKSWFRGAGFLAGTAFVLGMASAAHAADAKRGQFGKLDDGTMIETVTLTNDHGMSVTTMTLGASVQTLSVPDRDGKSDDIVLGYDSPAEYLADPQYFGATVGRFANRIDKGRFTLDGKQYQLEINDGPNTLHGGSQGFDKRVWTIDSVKSGPTASVTYRYKSVDGEGGYPGTLNVTATYSLGEDNALHISYRATTNAPTIVNISNHSYWNLGGATANTGSMDDLLTINASAFTPVSDTLIPTGEVRPVDGTPFDFRTPTRIGDRVRDGSSEQIRYGHGIDHNFVIDGEAGTMRRMARVEDPDSGRVLEIWGDGPALQFYSGNFLDGTMLGKGKHIYREGDALVFEPQLYPDAPNHPNFPSARLDPGDTYSNDIIFKFSTADE</sequence>
<protein>
    <recommendedName>
        <fullName evidence="2">Aldose 1-epimerase</fullName>
        <ecNumber evidence="2">5.1.3.3</ecNumber>
    </recommendedName>
</protein>
<dbReference type="EMBL" id="JAHWZX010000008">
    <property type="protein sequence ID" value="MBW4331239.1"/>
    <property type="molecule type" value="Genomic_DNA"/>
</dbReference>
<keyword evidence="2" id="KW-0413">Isomerase</keyword>
<dbReference type="InterPro" id="IPR015443">
    <property type="entry name" value="Aldose_1-epimerase"/>
</dbReference>
<gene>
    <name evidence="4" type="ORF">KY084_10185</name>
</gene>
<comment type="caution">
    <text evidence="4">The sequence shown here is derived from an EMBL/GenBank/DDBJ whole genome shotgun (WGS) entry which is preliminary data.</text>
</comment>
<dbReference type="PIRSF" id="PIRSF005096">
    <property type="entry name" value="GALM"/>
    <property type="match status" value="1"/>
</dbReference>
<dbReference type="Pfam" id="PF01263">
    <property type="entry name" value="Aldose_epim"/>
    <property type="match status" value="1"/>
</dbReference>
<evidence type="ECO:0000313" key="5">
    <source>
        <dbReference type="Proteomes" id="UP001197214"/>
    </source>
</evidence>
<evidence type="ECO:0000256" key="1">
    <source>
        <dbReference type="ARBA" id="ARBA00006206"/>
    </source>
</evidence>
<name>A0ABS6XM04_9SPHN</name>
<comment type="pathway">
    <text evidence="2">Carbohydrate metabolism; hexose metabolism.</text>
</comment>
<keyword evidence="5" id="KW-1185">Reference proteome</keyword>
<dbReference type="PANTHER" id="PTHR10091:SF0">
    <property type="entry name" value="GALACTOSE MUTAROTASE"/>
    <property type="match status" value="1"/>
</dbReference>